<dbReference type="EMBL" id="BOMY01000071">
    <property type="protein sequence ID" value="GIF26964.1"/>
    <property type="molecule type" value="Genomic_DNA"/>
</dbReference>
<organism evidence="8 9">
    <name type="scientific">Paractinoplanes tereljensis</name>
    <dbReference type="NCBI Taxonomy" id="571912"/>
    <lineage>
        <taxon>Bacteria</taxon>
        <taxon>Bacillati</taxon>
        <taxon>Actinomycetota</taxon>
        <taxon>Actinomycetes</taxon>
        <taxon>Micromonosporales</taxon>
        <taxon>Micromonosporaceae</taxon>
        <taxon>Paractinoplanes</taxon>
    </lineage>
</organism>
<evidence type="ECO:0000256" key="1">
    <source>
        <dbReference type="ARBA" id="ARBA00004651"/>
    </source>
</evidence>
<accession>A0A919NX46</accession>
<evidence type="ECO:0000259" key="7">
    <source>
        <dbReference type="Pfam" id="PF02687"/>
    </source>
</evidence>
<keyword evidence="4 6" id="KW-1133">Transmembrane helix</keyword>
<evidence type="ECO:0000256" key="3">
    <source>
        <dbReference type="ARBA" id="ARBA00022692"/>
    </source>
</evidence>
<feature type="transmembrane region" description="Helical" evidence="6">
    <location>
        <begin position="281"/>
        <end position="303"/>
    </location>
</feature>
<keyword evidence="2" id="KW-1003">Cell membrane</keyword>
<feature type="transmembrane region" description="Helical" evidence="6">
    <location>
        <begin position="109"/>
        <end position="133"/>
    </location>
</feature>
<evidence type="ECO:0000256" key="6">
    <source>
        <dbReference type="SAM" id="Phobius"/>
    </source>
</evidence>
<feature type="transmembrane region" description="Helical" evidence="6">
    <location>
        <begin position="231"/>
        <end position="260"/>
    </location>
</feature>
<gene>
    <name evidence="8" type="ORF">Ate02nite_96940</name>
</gene>
<evidence type="ECO:0000256" key="4">
    <source>
        <dbReference type="ARBA" id="ARBA00022989"/>
    </source>
</evidence>
<comment type="caution">
    <text evidence="8">The sequence shown here is derived from an EMBL/GenBank/DDBJ whole genome shotgun (WGS) entry which is preliminary data.</text>
</comment>
<dbReference type="GO" id="GO:0005886">
    <property type="term" value="C:plasma membrane"/>
    <property type="evidence" value="ECO:0007669"/>
    <property type="project" value="UniProtKB-SubCell"/>
</dbReference>
<feature type="transmembrane region" description="Helical" evidence="6">
    <location>
        <begin position="343"/>
        <end position="368"/>
    </location>
</feature>
<protein>
    <recommendedName>
        <fullName evidence="7">ABC3 transporter permease C-terminal domain-containing protein</fullName>
    </recommendedName>
</protein>
<reference evidence="8" key="1">
    <citation type="submission" date="2021-01" db="EMBL/GenBank/DDBJ databases">
        <title>Whole genome shotgun sequence of Actinoplanes tereljensis NBRC 105297.</title>
        <authorList>
            <person name="Komaki H."/>
            <person name="Tamura T."/>
        </authorList>
    </citation>
    <scope>NUCLEOTIDE SEQUENCE</scope>
    <source>
        <strain evidence="8">NBRC 105297</strain>
    </source>
</reference>
<dbReference type="RefSeq" id="WP_203814763.1">
    <property type="nucleotide sequence ID" value="NZ_BOMY01000071.1"/>
</dbReference>
<evidence type="ECO:0000256" key="2">
    <source>
        <dbReference type="ARBA" id="ARBA00022475"/>
    </source>
</evidence>
<keyword evidence="5 6" id="KW-0472">Membrane</keyword>
<comment type="subcellular location">
    <subcellularLocation>
        <location evidence="1">Cell membrane</location>
        <topology evidence="1">Multi-pass membrane protein</topology>
    </subcellularLocation>
</comment>
<feature type="domain" description="ABC3 transporter permease C-terminal" evidence="7">
    <location>
        <begin position="346"/>
        <end position="480"/>
    </location>
</feature>
<evidence type="ECO:0000313" key="9">
    <source>
        <dbReference type="Proteomes" id="UP000623608"/>
    </source>
</evidence>
<feature type="transmembrane region" description="Helical" evidence="6">
    <location>
        <begin position="21"/>
        <end position="44"/>
    </location>
</feature>
<sequence length="493" mass="51223">MRPTTLVRLAVAGSRTDRLRTVLTALSALLATVAMLCAATVLSITDYAERYTNPLLIEPGLRPGVAATLILVSLPVLALAGQCIRLGAPARDRRLAAIRLAGATPGESVLIATAETVVAGLLGSGTGLVAFLVARRLLDRPDLYGQRVLPTDVLPPVPVLVVLVLLVPVLAGVIGAVLMRQVIITPLGVVRRVRTRGPRPWPGLLIAAGIGLFAVPGQLGEQWNMSKNTVYAFLGSGAVLTMAGVVLGTAWISYAAGVLLRRYGRGPVTLLAGQRLITDPWNGSRTMAGLLTAVIAGAVALAYRELLATEFRYYDVYNAMMGWTDGGMGAPDEPEFYYGAVRLVMVAVALASVVAAAGVLVALAESIVARRRTYAALTATGVPRRTLSAAVLLQTLTPLIPALLLGLAAGDALVRLILSEKPVGNEFRECVAAGGGGCEAPLHPEMATVLHVPIPWGNLALLGGGALLAVLVAVGAGLLVLRASTDLEELRAS</sequence>
<feature type="transmembrane region" description="Helical" evidence="6">
    <location>
        <begin position="200"/>
        <end position="219"/>
    </location>
</feature>
<feature type="transmembrane region" description="Helical" evidence="6">
    <location>
        <begin position="153"/>
        <end position="179"/>
    </location>
</feature>
<evidence type="ECO:0000256" key="5">
    <source>
        <dbReference type="ARBA" id="ARBA00023136"/>
    </source>
</evidence>
<dbReference type="Pfam" id="PF02687">
    <property type="entry name" value="FtsX"/>
    <property type="match status" value="1"/>
</dbReference>
<dbReference type="InterPro" id="IPR003838">
    <property type="entry name" value="ABC3_permease_C"/>
</dbReference>
<proteinExistence type="predicted"/>
<feature type="transmembrane region" description="Helical" evidence="6">
    <location>
        <begin position="389"/>
        <end position="409"/>
    </location>
</feature>
<keyword evidence="9" id="KW-1185">Reference proteome</keyword>
<feature type="transmembrane region" description="Helical" evidence="6">
    <location>
        <begin position="64"/>
        <end position="88"/>
    </location>
</feature>
<dbReference type="Proteomes" id="UP000623608">
    <property type="component" value="Unassembled WGS sequence"/>
</dbReference>
<keyword evidence="3 6" id="KW-0812">Transmembrane</keyword>
<dbReference type="AlphaFoldDB" id="A0A919NX46"/>
<feature type="transmembrane region" description="Helical" evidence="6">
    <location>
        <begin position="459"/>
        <end position="481"/>
    </location>
</feature>
<name>A0A919NX46_9ACTN</name>
<evidence type="ECO:0000313" key="8">
    <source>
        <dbReference type="EMBL" id="GIF26964.1"/>
    </source>
</evidence>